<evidence type="ECO:0000259" key="4">
    <source>
        <dbReference type="PROSITE" id="PS51755"/>
    </source>
</evidence>
<feature type="transmembrane region" description="Helical" evidence="3">
    <location>
        <begin position="135"/>
        <end position="154"/>
    </location>
</feature>
<dbReference type="SUPFAM" id="SSF46894">
    <property type="entry name" value="C-terminal effector domain of the bipartite response regulators"/>
    <property type="match status" value="1"/>
</dbReference>
<dbReference type="InterPro" id="IPR001867">
    <property type="entry name" value="OmpR/PhoB-type_DNA-bd"/>
</dbReference>
<dbReference type="InterPro" id="IPR036388">
    <property type="entry name" value="WH-like_DNA-bd_sf"/>
</dbReference>
<dbReference type="Pfam" id="PF13181">
    <property type="entry name" value="TPR_8"/>
    <property type="match status" value="1"/>
</dbReference>
<evidence type="ECO:0000313" key="5">
    <source>
        <dbReference type="EMBL" id="MCC8362434.1"/>
    </source>
</evidence>
<dbReference type="CDD" id="cd00383">
    <property type="entry name" value="trans_reg_C"/>
    <property type="match status" value="1"/>
</dbReference>
<feature type="domain" description="OmpR/PhoB-type" evidence="4">
    <location>
        <begin position="6"/>
        <end position="105"/>
    </location>
</feature>
<dbReference type="SMART" id="SM00862">
    <property type="entry name" value="Trans_reg_C"/>
    <property type="match status" value="1"/>
</dbReference>
<dbReference type="Pfam" id="PF00486">
    <property type="entry name" value="Trans_reg_C"/>
    <property type="match status" value="1"/>
</dbReference>
<evidence type="ECO:0000256" key="2">
    <source>
        <dbReference type="PROSITE-ProRule" id="PRU01091"/>
    </source>
</evidence>
<feature type="DNA-binding region" description="OmpR/PhoB-type" evidence="2">
    <location>
        <begin position="6"/>
        <end position="105"/>
    </location>
</feature>
<name>A0ABS8JFQ8_9GAMM</name>
<dbReference type="Proteomes" id="UP001165293">
    <property type="component" value="Unassembled WGS sequence"/>
</dbReference>
<keyword evidence="3" id="KW-0472">Membrane</keyword>
<dbReference type="SUPFAM" id="SSF48452">
    <property type="entry name" value="TPR-like"/>
    <property type="match status" value="1"/>
</dbReference>
<dbReference type="EMBL" id="JAJGAK010000001">
    <property type="protein sequence ID" value="MCC8362434.1"/>
    <property type="molecule type" value="Genomic_DNA"/>
</dbReference>
<proteinExistence type="predicted"/>
<evidence type="ECO:0000256" key="3">
    <source>
        <dbReference type="SAM" id="Phobius"/>
    </source>
</evidence>
<comment type="caution">
    <text evidence="5">The sequence shown here is derived from an EMBL/GenBank/DDBJ whole genome shotgun (WGS) entry which is preliminary data.</text>
</comment>
<dbReference type="PANTHER" id="PTHR12558:SF33">
    <property type="entry name" value="BLL7664 PROTEIN"/>
    <property type="match status" value="1"/>
</dbReference>
<evidence type="ECO:0000313" key="6">
    <source>
        <dbReference type="Proteomes" id="UP001165293"/>
    </source>
</evidence>
<accession>A0ABS8JFQ8</accession>
<dbReference type="Gene3D" id="3.40.50.10070">
    <property type="entry name" value="TolB, N-terminal domain"/>
    <property type="match status" value="1"/>
</dbReference>
<reference evidence="5" key="1">
    <citation type="submission" date="2021-10" db="EMBL/GenBank/DDBJ databases">
        <authorList>
            <person name="Lyu M."/>
            <person name="Wang X."/>
            <person name="Meng X."/>
            <person name="Xu K."/>
        </authorList>
    </citation>
    <scope>NUCLEOTIDE SEQUENCE</scope>
    <source>
        <strain evidence="5">A6</strain>
    </source>
</reference>
<keyword evidence="1 2" id="KW-0238">DNA-binding</keyword>
<keyword evidence="3" id="KW-1133">Transmembrane helix</keyword>
<dbReference type="PROSITE" id="PS51755">
    <property type="entry name" value="OMPR_PHOB"/>
    <property type="match status" value="1"/>
</dbReference>
<gene>
    <name evidence="5" type="ORF">LK996_05025</name>
</gene>
<dbReference type="RefSeq" id="WP_230526037.1">
    <property type="nucleotide sequence ID" value="NZ_JAJGAK010000001.1"/>
</dbReference>
<sequence>MPDASPRHYSFDRFRVDTRAREVREVDGPPLPLPAKAFDVLVFLVEQRDRIVTRDELAAAVWSGRVVEENTITQAIAALRRALDTQPGDHRFIVTVPGRGYRFVADVVEGEEAVPATPGGGAAPAGAGRSKRAPVVAITCVLLALIGVLVAWRWTNRPATQAPPDAALAVLPFRTLSSAQRDPLLELGLADTLITRIGDSTSLRVRSLASSERALEPGRDPIDAATRLGARYVIDGTVQQADNRVRVSARLLDTADGNALWSGTFDERADRVFTLQDRLADAMVGALALNARARAGAAKPCDGDDAGAYRAYLAGRHQFERPSGEAMRKALASFRRAIELDPTCARAYAGMAFAHRTLVMTADADPRVHFPLAKAAIDRALALDPNLAEAYASQGFVRFWYDRDWTGSEASLKRAIALNPSLAEAHLAYAHLLSNIGRKAEAGEHARRAVELEPLSPLFNLLGAGMLWEAGFEEEAERAGARVQDVEPDFWLARMLGGAEKAYGGDVEGGIRDLETAAEACDQCSQVLAVLGMVYARADRRADAEALLARMEQRAKDGYLPPTSIAAVRNALGDTDGALDLLEEGLRESDVRMTFLRVDSRWDNLRDLPRFRAVDAAMRFP</sequence>
<dbReference type="Gene3D" id="1.10.10.10">
    <property type="entry name" value="Winged helix-like DNA-binding domain superfamily/Winged helix DNA-binding domain"/>
    <property type="match status" value="1"/>
</dbReference>
<dbReference type="InterPro" id="IPR019734">
    <property type="entry name" value="TPR_rpt"/>
</dbReference>
<keyword evidence="6" id="KW-1185">Reference proteome</keyword>
<evidence type="ECO:0000256" key="1">
    <source>
        <dbReference type="ARBA" id="ARBA00023125"/>
    </source>
</evidence>
<dbReference type="Gene3D" id="1.25.40.10">
    <property type="entry name" value="Tetratricopeptide repeat domain"/>
    <property type="match status" value="2"/>
</dbReference>
<dbReference type="InterPro" id="IPR011990">
    <property type="entry name" value="TPR-like_helical_dom_sf"/>
</dbReference>
<organism evidence="5 6">
    <name type="scientific">Noviluteimonas lactosilytica</name>
    <dbReference type="NCBI Taxonomy" id="2888523"/>
    <lineage>
        <taxon>Bacteria</taxon>
        <taxon>Pseudomonadati</taxon>
        <taxon>Pseudomonadota</taxon>
        <taxon>Gammaproteobacteria</taxon>
        <taxon>Lysobacterales</taxon>
        <taxon>Lysobacteraceae</taxon>
        <taxon>Noviluteimonas</taxon>
    </lineage>
</organism>
<dbReference type="PANTHER" id="PTHR12558">
    <property type="entry name" value="CELL DIVISION CYCLE 16,23,27"/>
    <property type="match status" value="1"/>
</dbReference>
<protein>
    <submittedName>
        <fullName evidence="5">Winged helix-turn-helix domain-containing protein</fullName>
    </submittedName>
</protein>
<keyword evidence="3" id="KW-0812">Transmembrane</keyword>
<dbReference type="InterPro" id="IPR016032">
    <property type="entry name" value="Sig_transdc_resp-reg_C-effctor"/>
</dbReference>